<sequence>MLLNLKCIVLPLLALYTVNTVLSAWAAESRATKDGTSSAVGTASTIGTFEQHHHHRRWRRGNSGGHPSLGSLRRGALRSKSGQSVADEILPIDGTDNKSSSWFDNIKRTLKPPSRLTHDEVIETVRTHQQRLALEVVLAQNVKQLHTRKELLKMALFYEQTLNLFSNELIKQENILQMATGHLKLTKQKSGNNFFGLQITFDSSIASTFDESADFEPIEESKKKSLLKTFKHNLRTAVRPYSSRSPETHLKELEAKNTKLSWDILKAINQEKRIKAQESIKLAVYLMMSINIAHSAEVEAKIDEAKKAVAGQSRALKDAEKKHKHAHCCSSSSHNSQDERNLSRNSSRRRQKRNPTDEDSESDDDVKKGDDGENGEDGESDDDVKKSEDGENGEDGESDDDVKKGEDGENGEDGESAEDVESDEDAESDEDVESDEDEHFDNDEEEQNSDSDPSSSPMFASGSFNRKEKESRAMSPLTKSRSYSSNRSTSGHNSVSSGSPKLKRCPTKQKTKIQKDLRRQYKDDEKASVDAEQAELRRHKRFDNGENPVINTQIEDAESDLIDLIIEKLVEKHMREVFAKGPGKQFLLNMIELSKQLTVFEIRRCVEKFSWFRGFKVQINKKQFTLNGRGKEPPVRPQTTGEHQYNLESEEEAPSPQVLSRASSYANTSSTQRSAGGSRRYEKSKSTNSGGKRHHKRR</sequence>
<feature type="region of interest" description="Disordered" evidence="1">
    <location>
        <begin position="50"/>
        <end position="82"/>
    </location>
</feature>
<feature type="compositionally biased region" description="Acidic residues" evidence="1">
    <location>
        <begin position="390"/>
        <end position="400"/>
    </location>
</feature>
<dbReference type="Proteomes" id="UP000050741">
    <property type="component" value="Unassembled WGS sequence"/>
</dbReference>
<feature type="region of interest" description="Disordered" evidence="1">
    <location>
        <begin position="313"/>
        <end position="528"/>
    </location>
</feature>
<feature type="region of interest" description="Disordered" evidence="1">
    <location>
        <begin position="626"/>
        <end position="698"/>
    </location>
</feature>
<organism evidence="3 4">
    <name type="scientific">Globodera pallida</name>
    <name type="common">Potato cyst nematode worm</name>
    <name type="synonym">Heterodera pallida</name>
    <dbReference type="NCBI Taxonomy" id="36090"/>
    <lineage>
        <taxon>Eukaryota</taxon>
        <taxon>Metazoa</taxon>
        <taxon>Ecdysozoa</taxon>
        <taxon>Nematoda</taxon>
        <taxon>Chromadorea</taxon>
        <taxon>Rhabditida</taxon>
        <taxon>Tylenchina</taxon>
        <taxon>Tylenchomorpha</taxon>
        <taxon>Tylenchoidea</taxon>
        <taxon>Heteroderidae</taxon>
        <taxon>Heteroderinae</taxon>
        <taxon>Globodera</taxon>
    </lineage>
</organism>
<feature type="compositionally biased region" description="Polar residues" evidence="1">
    <location>
        <begin position="637"/>
        <end position="647"/>
    </location>
</feature>
<dbReference type="AlphaFoldDB" id="A0A183CJB2"/>
<dbReference type="WBParaSite" id="GPLIN_001296800">
    <property type="protein sequence ID" value="GPLIN_001296800"/>
    <property type="gene ID" value="GPLIN_001296800"/>
</dbReference>
<evidence type="ECO:0000313" key="4">
    <source>
        <dbReference type="WBParaSite" id="GPLIN_001296800"/>
    </source>
</evidence>
<feature type="compositionally biased region" description="Basic and acidic residues" evidence="1">
    <location>
        <begin position="513"/>
        <end position="528"/>
    </location>
</feature>
<feature type="compositionally biased region" description="Acidic residues" evidence="1">
    <location>
        <begin position="408"/>
        <end position="449"/>
    </location>
</feature>
<keyword evidence="3" id="KW-1185">Reference proteome</keyword>
<proteinExistence type="predicted"/>
<accession>A0A183CJB2</accession>
<feature type="compositionally biased region" description="Polar residues" evidence="1">
    <location>
        <begin position="657"/>
        <end position="675"/>
    </location>
</feature>
<evidence type="ECO:0000313" key="3">
    <source>
        <dbReference type="Proteomes" id="UP000050741"/>
    </source>
</evidence>
<feature type="compositionally biased region" description="Low complexity" evidence="1">
    <location>
        <begin position="480"/>
        <end position="499"/>
    </location>
</feature>
<name>A0A183CJB2_GLOPA</name>
<evidence type="ECO:0000256" key="1">
    <source>
        <dbReference type="SAM" id="MobiDB-lite"/>
    </source>
</evidence>
<keyword evidence="2" id="KW-0732">Signal</keyword>
<evidence type="ECO:0000256" key="2">
    <source>
        <dbReference type="SAM" id="SignalP"/>
    </source>
</evidence>
<reference evidence="4" key="3">
    <citation type="submission" date="2016-06" db="UniProtKB">
        <authorList>
            <consortium name="WormBaseParasite"/>
        </authorList>
    </citation>
    <scope>IDENTIFICATION</scope>
</reference>
<feature type="chain" id="PRO_5008147703" evidence="2">
    <location>
        <begin position="24"/>
        <end position="698"/>
    </location>
</feature>
<reference evidence="3" key="2">
    <citation type="submission" date="2014-05" db="EMBL/GenBank/DDBJ databases">
        <title>The genome and life-stage specific transcriptomes of Globodera pallida elucidate key aspects of plant parasitism by a cyst nematode.</title>
        <authorList>
            <person name="Cotton J.A."/>
            <person name="Lilley C.J."/>
            <person name="Jones L.M."/>
            <person name="Kikuchi T."/>
            <person name="Reid A.J."/>
            <person name="Thorpe P."/>
            <person name="Tsai I.J."/>
            <person name="Beasley H."/>
            <person name="Blok V."/>
            <person name="Cock P.J.A."/>
            <person name="Van den Akker S.E."/>
            <person name="Holroyd N."/>
            <person name="Hunt M."/>
            <person name="Mantelin S."/>
            <person name="Naghra H."/>
            <person name="Pain A."/>
            <person name="Palomares-Rius J.E."/>
            <person name="Zarowiecki M."/>
            <person name="Berriman M."/>
            <person name="Jones J.T."/>
            <person name="Urwin P.E."/>
        </authorList>
    </citation>
    <scope>NUCLEOTIDE SEQUENCE [LARGE SCALE GENOMIC DNA]</scope>
    <source>
        <strain evidence="3">Lindley</strain>
    </source>
</reference>
<feature type="signal peptide" evidence="2">
    <location>
        <begin position="1"/>
        <end position="23"/>
    </location>
</feature>
<protein>
    <submittedName>
        <fullName evidence="4">Dentin sialophosphoprotein</fullName>
    </submittedName>
</protein>
<feature type="compositionally biased region" description="Acidic residues" evidence="1">
    <location>
        <begin position="372"/>
        <end position="382"/>
    </location>
</feature>
<feature type="compositionally biased region" description="Basic residues" evidence="1">
    <location>
        <begin position="501"/>
        <end position="512"/>
    </location>
</feature>
<reference evidence="3" key="1">
    <citation type="submission" date="2013-12" db="EMBL/GenBank/DDBJ databases">
        <authorList>
            <person name="Aslett M."/>
        </authorList>
    </citation>
    <scope>NUCLEOTIDE SEQUENCE [LARGE SCALE GENOMIC DNA]</scope>
    <source>
        <strain evidence="3">Lindley</strain>
    </source>
</reference>